<evidence type="ECO:0000313" key="2">
    <source>
        <dbReference type="Proteomes" id="UP000194499"/>
    </source>
</evidence>
<sequence>MTIREEGLIVQDQVLFYYLKGKRCLFVIVKILKDSNNSFLCTVQNKNGDQYVKKWFRKHENNEELGRPTFKEVERDWKENRESFMYPNVKALY</sequence>
<evidence type="ECO:0008006" key="3">
    <source>
        <dbReference type="Google" id="ProtNLM"/>
    </source>
</evidence>
<evidence type="ECO:0000313" key="1">
    <source>
        <dbReference type="EMBL" id="SME11018.1"/>
    </source>
</evidence>
<gene>
    <name evidence="1" type="ORF">BACERE00191_03067</name>
</gene>
<protein>
    <recommendedName>
        <fullName evidence="3">DUF4028 domain-containing protein</fullName>
    </recommendedName>
</protein>
<accession>A0A1Y5ZVH1</accession>
<proteinExistence type="predicted"/>
<dbReference type="InterPro" id="IPR025106">
    <property type="entry name" value="DUF4028"/>
</dbReference>
<dbReference type="Pfam" id="PF13220">
    <property type="entry name" value="DUF4028"/>
    <property type="match status" value="1"/>
</dbReference>
<dbReference type="AlphaFoldDB" id="A0A1Y5ZVH1"/>
<dbReference type="Proteomes" id="UP000194499">
    <property type="component" value="Unassembled WGS sequence"/>
</dbReference>
<dbReference type="EMBL" id="FWZB01000039">
    <property type="protein sequence ID" value="SME11018.1"/>
    <property type="molecule type" value="Genomic_DNA"/>
</dbReference>
<organism evidence="1 2">
    <name type="scientific">Bacillus pacificus</name>
    <dbReference type="NCBI Taxonomy" id="2026187"/>
    <lineage>
        <taxon>Bacteria</taxon>
        <taxon>Bacillati</taxon>
        <taxon>Bacillota</taxon>
        <taxon>Bacilli</taxon>
        <taxon>Bacillales</taxon>
        <taxon>Bacillaceae</taxon>
        <taxon>Bacillus</taxon>
        <taxon>Bacillus cereus group</taxon>
    </lineage>
</organism>
<name>A0A1Y5ZVH1_9BACI</name>
<reference evidence="2" key="1">
    <citation type="submission" date="2017-04" db="EMBL/GenBank/DDBJ databases">
        <authorList>
            <person name="Criscuolo A."/>
        </authorList>
    </citation>
    <scope>NUCLEOTIDE SEQUENCE [LARGE SCALE GENOMIC DNA]</scope>
</reference>